<dbReference type="Proteomes" id="UP001449795">
    <property type="component" value="Chromosome"/>
</dbReference>
<organism evidence="2 3">
    <name type="scientific">Nguyenibacter vanlangensis</name>
    <dbReference type="NCBI Taxonomy" id="1216886"/>
    <lineage>
        <taxon>Bacteria</taxon>
        <taxon>Pseudomonadati</taxon>
        <taxon>Pseudomonadota</taxon>
        <taxon>Alphaproteobacteria</taxon>
        <taxon>Acetobacterales</taxon>
        <taxon>Acetobacteraceae</taxon>
        <taxon>Nguyenibacter</taxon>
    </lineage>
</organism>
<keyword evidence="3" id="KW-1185">Reference proteome</keyword>
<evidence type="ECO:0000313" key="2">
    <source>
        <dbReference type="EMBL" id="XAE43138.1"/>
    </source>
</evidence>
<dbReference type="RefSeq" id="WP_342628689.1">
    <property type="nucleotide sequence ID" value="NZ_CP152276.1"/>
</dbReference>
<protein>
    <recommendedName>
        <fullName evidence="4">Lipoprotein</fullName>
    </recommendedName>
</protein>
<dbReference type="EMBL" id="CP152276">
    <property type="protein sequence ID" value="XAE43138.1"/>
    <property type="molecule type" value="Genomic_DNA"/>
</dbReference>
<sequence length="56" mass="5510">MRSMGGMTKGATRLLGTLLLLGALAGGLAACGKKGGPSAPGPASHITYPRTYPAPD</sequence>
<evidence type="ECO:0000313" key="3">
    <source>
        <dbReference type="Proteomes" id="UP001449795"/>
    </source>
</evidence>
<reference evidence="2 3" key="1">
    <citation type="submission" date="2024-04" db="EMBL/GenBank/DDBJ databases">
        <title>Complete genome sequence of Nguyenibacter vanlangesis HBCM-1154, a strain capable of nitrogen fixation, IAA production, and phosphorus solubilization isolated from sugarcane soil.</title>
        <authorList>
            <person name="MY HANH P."/>
        </authorList>
    </citation>
    <scope>NUCLEOTIDE SEQUENCE [LARGE SCALE GENOMIC DNA]</scope>
    <source>
        <strain evidence="2 3">HBCM 1154</strain>
    </source>
</reference>
<name>A0ABZ3D660_9PROT</name>
<evidence type="ECO:0008006" key="4">
    <source>
        <dbReference type="Google" id="ProtNLM"/>
    </source>
</evidence>
<dbReference type="PROSITE" id="PS51257">
    <property type="entry name" value="PROKAR_LIPOPROTEIN"/>
    <property type="match status" value="1"/>
</dbReference>
<evidence type="ECO:0000256" key="1">
    <source>
        <dbReference type="SAM" id="MobiDB-lite"/>
    </source>
</evidence>
<gene>
    <name evidence="2" type="ORF">AAC691_01270</name>
</gene>
<feature type="region of interest" description="Disordered" evidence="1">
    <location>
        <begin position="32"/>
        <end position="56"/>
    </location>
</feature>
<accession>A0ABZ3D660</accession>
<proteinExistence type="predicted"/>